<dbReference type="AlphaFoldDB" id="A0A1G9N737"/>
<dbReference type="Gene3D" id="3.30.420.130">
    <property type="entry name" value="Dinitrogenase iron-molybdenum cofactor biosynthesis domain"/>
    <property type="match status" value="1"/>
</dbReference>
<feature type="domain" description="Dinitrogenase iron-molybdenum cofactor biosynthesis" evidence="1">
    <location>
        <begin position="17"/>
        <end position="102"/>
    </location>
</feature>
<keyword evidence="3" id="KW-1185">Reference proteome</keyword>
<name>A0A1G9N737_9FIRM</name>
<protein>
    <submittedName>
        <fullName evidence="2">Predicted Fe-Mo cluster-binding protein, NifX family</fullName>
    </submittedName>
</protein>
<evidence type="ECO:0000313" key="3">
    <source>
        <dbReference type="Proteomes" id="UP000199068"/>
    </source>
</evidence>
<gene>
    <name evidence="2" type="ORF">SAMN04515677_103497</name>
</gene>
<evidence type="ECO:0000259" key="1">
    <source>
        <dbReference type="Pfam" id="PF02579"/>
    </source>
</evidence>
<proteinExistence type="predicted"/>
<dbReference type="CDD" id="cd00851">
    <property type="entry name" value="MTH1175"/>
    <property type="match status" value="1"/>
</dbReference>
<organism evidence="2 3">
    <name type="scientific">Romboutsia lituseburensis DSM 797</name>
    <dbReference type="NCBI Taxonomy" id="1121325"/>
    <lineage>
        <taxon>Bacteria</taxon>
        <taxon>Bacillati</taxon>
        <taxon>Bacillota</taxon>
        <taxon>Clostridia</taxon>
        <taxon>Peptostreptococcales</taxon>
        <taxon>Peptostreptococcaceae</taxon>
        <taxon>Romboutsia</taxon>
    </lineage>
</organism>
<dbReference type="EMBL" id="FNGW01000003">
    <property type="protein sequence ID" value="SDL82111.1"/>
    <property type="molecule type" value="Genomic_DNA"/>
</dbReference>
<dbReference type="Pfam" id="PF02579">
    <property type="entry name" value="Nitro_FeMo-Co"/>
    <property type="match status" value="1"/>
</dbReference>
<dbReference type="STRING" id="1121325.SAMN04515677_103497"/>
<dbReference type="RefSeq" id="WP_092725208.1">
    <property type="nucleotide sequence ID" value="NZ_FNGW01000003.1"/>
</dbReference>
<dbReference type="SUPFAM" id="SSF53146">
    <property type="entry name" value="Nitrogenase accessory factor-like"/>
    <property type="match status" value="1"/>
</dbReference>
<dbReference type="InterPro" id="IPR036105">
    <property type="entry name" value="DiNase_FeMo-co_biosyn_sf"/>
</dbReference>
<reference evidence="2 3" key="1">
    <citation type="submission" date="2016-10" db="EMBL/GenBank/DDBJ databases">
        <authorList>
            <person name="de Groot N.N."/>
        </authorList>
    </citation>
    <scope>NUCLEOTIDE SEQUENCE [LARGE SCALE GENOMIC DNA]</scope>
    <source>
        <strain evidence="2 3">DSM 797</strain>
    </source>
</reference>
<evidence type="ECO:0000313" key="2">
    <source>
        <dbReference type="EMBL" id="SDL82111.1"/>
    </source>
</evidence>
<dbReference type="PANTHER" id="PTHR42983:SF1">
    <property type="entry name" value="IRON-MOLYBDENUM PROTEIN"/>
    <property type="match status" value="1"/>
</dbReference>
<accession>A0A1G9N737</accession>
<dbReference type="Proteomes" id="UP000199068">
    <property type="component" value="Unassembled WGS sequence"/>
</dbReference>
<dbReference type="PANTHER" id="PTHR42983">
    <property type="entry name" value="DINITROGENASE IRON-MOLYBDENUM COFACTOR PROTEIN-RELATED"/>
    <property type="match status" value="1"/>
</dbReference>
<sequence length="123" mass="13248">MKVCIPVQENKGMESVPFNHFGSAPMFVICDLDNNEVRSIGNGDLGHEHGKCQPIKALSGETVDAVIVGGIGQGAIMKLNSMGIKVYRACEGNVSSNLQMLKENKLNEFPANHSCNHDGCSHH</sequence>
<dbReference type="InterPro" id="IPR033913">
    <property type="entry name" value="MTH1175_dom"/>
</dbReference>
<dbReference type="InterPro" id="IPR003731">
    <property type="entry name" value="Di-Nase_FeMo-co_biosynth"/>
</dbReference>